<evidence type="ECO:0008006" key="8">
    <source>
        <dbReference type="Google" id="ProtNLM"/>
    </source>
</evidence>
<dbReference type="InterPro" id="IPR050121">
    <property type="entry name" value="Cytochrome_P450_monoxygenase"/>
</dbReference>
<name>A0A9Q0AHI5_9PEZI</name>
<comment type="caution">
    <text evidence="6">The sequence shown here is derived from an EMBL/GenBank/DDBJ whole genome shotgun (WGS) entry which is preliminary data.</text>
</comment>
<dbReference type="SUPFAM" id="SSF48264">
    <property type="entry name" value="Cytochrome P450"/>
    <property type="match status" value="1"/>
</dbReference>
<accession>A0A9Q0AHI5</accession>
<comment type="similarity">
    <text evidence="5">Belongs to the cytochrome P450 family.</text>
</comment>
<proteinExistence type="inferred from homology"/>
<dbReference type="GO" id="GO:0005506">
    <property type="term" value="F:iron ion binding"/>
    <property type="evidence" value="ECO:0007669"/>
    <property type="project" value="InterPro"/>
</dbReference>
<dbReference type="PANTHER" id="PTHR24305:SF147">
    <property type="entry name" value="P450, PUTATIVE (EUROFUNG)-RELATED"/>
    <property type="match status" value="1"/>
</dbReference>
<reference evidence="6" key="1">
    <citation type="submission" date="2021-03" db="EMBL/GenBank/DDBJ databases">
        <title>Revisited historic fungal species revealed as producer of novel bioactive compounds through whole genome sequencing and comparative genomics.</title>
        <authorList>
            <person name="Vignolle G.A."/>
            <person name="Hochenegger N."/>
            <person name="Mach R.L."/>
            <person name="Mach-Aigner A.R."/>
            <person name="Javad Rahimi M."/>
            <person name="Salim K.A."/>
            <person name="Chan C.M."/>
            <person name="Lim L.B.L."/>
            <person name="Cai F."/>
            <person name="Druzhinina I.S."/>
            <person name="U'Ren J.M."/>
            <person name="Derntl C."/>
        </authorList>
    </citation>
    <scope>NUCLEOTIDE SEQUENCE</scope>
    <source>
        <strain evidence="6">TUCIM 5799</strain>
    </source>
</reference>
<sequence>MHRMRRAPINRFLSRAQMLKLEAEVHEFTQRMCDKMLRTWGPFDVKEVYNCYTADIISQYAFGDDMKALMNELNITIPGQIQRALDKKESGRMFTDLIESDQLPEAEKTIFRLSGEGSTILAAGESPLNLKWTDLEQRPDLWAVIYEALRFAPGISHRPARIAREEDLFYKSENGKAQWVQSEFRAERWLLANGQQNYAFEKHLMSFGKGSRSCLGTNLAYCELFLLTAAMALRVLPRAKLLSSIEDVRYDHDLVVPNAKYGLIRAYIQIT</sequence>
<dbReference type="PRINTS" id="PR00385">
    <property type="entry name" value="P450"/>
</dbReference>
<evidence type="ECO:0000313" key="7">
    <source>
        <dbReference type="Proteomes" id="UP000829685"/>
    </source>
</evidence>
<evidence type="ECO:0000313" key="6">
    <source>
        <dbReference type="EMBL" id="KAI1856628.1"/>
    </source>
</evidence>
<evidence type="ECO:0000256" key="4">
    <source>
        <dbReference type="ARBA" id="ARBA00023004"/>
    </source>
</evidence>
<dbReference type="InterPro" id="IPR017972">
    <property type="entry name" value="Cyt_P450_CS"/>
</dbReference>
<dbReference type="PANTHER" id="PTHR24305">
    <property type="entry name" value="CYTOCHROME P450"/>
    <property type="match status" value="1"/>
</dbReference>
<dbReference type="GO" id="GO:0020037">
    <property type="term" value="F:heme binding"/>
    <property type="evidence" value="ECO:0007669"/>
    <property type="project" value="InterPro"/>
</dbReference>
<dbReference type="EMBL" id="JAFIMR010000043">
    <property type="protein sequence ID" value="KAI1856628.1"/>
    <property type="molecule type" value="Genomic_DNA"/>
</dbReference>
<dbReference type="GO" id="GO:0004497">
    <property type="term" value="F:monooxygenase activity"/>
    <property type="evidence" value="ECO:0007669"/>
    <property type="project" value="UniProtKB-KW"/>
</dbReference>
<organism evidence="6 7">
    <name type="scientific">Neoarthrinium moseri</name>
    <dbReference type="NCBI Taxonomy" id="1658444"/>
    <lineage>
        <taxon>Eukaryota</taxon>
        <taxon>Fungi</taxon>
        <taxon>Dikarya</taxon>
        <taxon>Ascomycota</taxon>
        <taxon>Pezizomycotina</taxon>
        <taxon>Sordariomycetes</taxon>
        <taxon>Xylariomycetidae</taxon>
        <taxon>Amphisphaeriales</taxon>
        <taxon>Apiosporaceae</taxon>
        <taxon>Neoarthrinium</taxon>
    </lineage>
</organism>
<protein>
    <recommendedName>
        <fullName evidence="8">Cytochrome P450</fullName>
    </recommendedName>
</protein>
<dbReference type="PROSITE" id="PS00086">
    <property type="entry name" value="CYTOCHROME_P450"/>
    <property type="match status" value="1"/>
</dbReference>
<dbReference type="AlphaFoldDB" id="A0A9Q0AHI5"/>
<dbReference type="GO" id="GO:0016705">
    <property type="term" value="F:oxidoreductase activity, acting on paired donors, with incorporation or reduction of molecular oxygen"/>
    <property type="evidence" value="ECO:0007669"/>
    <property type="project" value="InterPro"/>
</dbReference>
<dbReference type="InterPro" id="IPR036396">
    <property type="entry name" value="Cyt_P450_sf"/>
</dbReference>
<keyword evidence="2 5" id="KW-0349">Heme</keyword>
<evidence type="ECO:0000256" key="3">
    <source>
        <dbReference type="ARBA" id="ARBA00022723"/>
    </source>
</evidence>
<dbReference type="Gene3D" id="1.10.630.10">
    <property type="entry name" value="Cytochrome P450"/>
    <property type="match status" value="2"/>
</dbReference>
<dbReference type="InterPro" id="IPR001128">
    <property type="entry name" value="Cyt_P450"/>
</dbReference>
<evidence type="ECO:0000256" key="2">
    <source>
        <dbReference type="ARBA" id="ARBA00022617"/>
    </source>
</evidence>
<dbReference type="Proteomes" id="UP000829685">
    <property type="component" value="Unassembled WGS sequence"/>
</dbReference>
<evidence type="ECO:0000256" key="1">
    <source>
        <dbReference type="ARBA" id="ARBA00001971"/>
    </source>
</evidence>
<gene>
    <name evidence="6" type="ORF">JX265_011587</name>
</gene>
<keyword evidence="3 5" id="KW-0479">Metal-binding</keyword>
<keyword evidence="5" id="KW-0560">Oxidoreductase</keyword>
<evidence type="ECO:0000256" key="5">
    <source>
        <dbReference type="RuleBase" id="RU000461"/>
    </source>
</evidence>
<keyword evidence="7" id="KW-1185">Reference proteome</keyword>
<dbReference type="Pfam" id="PF00067">
    <property type="entry name" value="p450"/>
    <property type="match status" value="1"/>
</dbReference>
<keyword evidence="5" id="KW-0503">Monooxygenase</keyword>
<keyword evidence="4 5" id="KW-0408">Iron</keyword>
<comment type="cofactor">
    <cofactor evidence="1">
        <name>heme</name>
        <dbReference type="ChEBI" id="CHEBI:30413"/>
    </cofactor>
</comment>